<feature type="transmembrane region" description="Helical" evidence="9">
    <location>
        <begin position="207"/>
        <end position="228"/>
    </location>
</feature>
<dbReference type="PANTHER" id="PTHR47314">
    <property type="entry name" value="MALTOSE/MALTODEXTRIN TRANSPORT SYSTEM PERMEASE PROTEIN MALF"/>
    <property type="match status" value="1"/>
</dbReference>
<reference evidence="12 13" key="1">
    <citation type="submission" date="2024-09" db="EMBL/GenBank/DDBJ databases">
        <authorList>
            <person name="Sun Q."/>
            <person name="Mori K."/>
        </authorList>
    </citation>
    <scope>NUCLEOTIDE SEQUENCE [LARGE SCALE GENOMIC DNA]</scope>
    <source>
        <strain evidence="12 13">CCM 7759</strain>
    </source>
</reference>
<dbReference type="PROSITE" id="PS50928">
    <property type="entry name" value="ABC_TM1"/>
    <property type="match status" value="1"/>
</dbReference>
<evidence type="ECO:0000256" key="9">
    <source>
        <dbReference type="RuleBase" id="RU363032"/>
    </source>
</evidence>
<feature type="transmembrane region" description="Helical" evidence="9">
    <location>
        <begin position="237"/>
        <end position="258"/>
    </location>
</feature>
<evidence type="ECO:0000313" key="13">
    <source>
        <dbReference type="Proteomes" id="UP001589776"/>
    </source>
</evidence>
<proteinExistence type="inferred from homology"/>
<dbReference type="PANTHER" id="PTHR47314:SF1">
    <property type="entry name" value="MALTOSE_MALTODEXTRIN TRANSPORT SYSTEM PERMEASE PROTEIN MALF"/>
    <property type="match status" value="1"/>
</dbReference>
<keyword evidence="13" id="KW-1185">Reference proteome</keyword>
<organism evidence="12 13">
    <name type="scientific">Paenibacillus chartarius</name>
    <dbReference type="NCBI Taxonomy" id="747481"/>
    <lineage>
        <taxon>Bacteria</taxon>
        <taxon>Bacillati</taxon>
        <taxon>Bacillota</taxon>
        <taxon>Bacilli</taxon>
        <taxon>Bacillales</taxon>
        <taxon>Paenibacillaceae</taxon>
        <taxon>Paenibacillus</taxon>
    </lineage>
</organism>
<evidence type="ECO:0000256" key="2">
    <source>
        <dbReference type="ARBA" id="ARBA00009047"/>
    </source>
</evidence>
<comment type="function">
    <text evidence="10">Part of the ABC transporter complex MalEFGK involved in maltose/maltodextrin import. Probably responsible for the translocation of the substrate across the membrane.</text>
</comment>
<comment type="subcellular location">
    <subcellularLocation>
        <location evidence="1 9">Cell membrane</location>
        <topology evidence="1 9">Multi-pass membrane protein</topology>
    </subcellularLocation>
</comment>
<feature type="transmembrane region" description="Helical" evidence="9">
    <location>
        <begin position="297"/>
        <end position="318"/>
    </location>
</feature>
<keyword evidence="6 9" id="KW-0812">Transmembrane</keyword>
<dbReference type="SUPFAM" id="SSF160964">
    <property type="entry name" value="MalF N-terminal region-like"/>
    <property type="match status" value="1"/>
</dbReference>
<sequence>MKWNRSMKAALLSALWMGLGQLYNRQVVKGLLFMGIGTASAGWIVSGLLRSLVGLITLGTKSRQMIKVGNQYQMTEGDHSIFLMVDGLIAVLLLLFIVIIYVLGIRDAHRQAAIAGRRGRTETFTESLRAVGGRNFPYAILALPVAVAIFLSILPLLFSILLAFTNFAPPNLPPAKLVRWVGFQNFADLVQLKTWSSTFIGVFTWTIVWSVLSTVTTYFGGMALAVLVNQPDVRLKALWRTVLIIPFALPNLVSLLVFRNLLNTEFGPINQYLRLLGLGGIPWLTDPFWAKVTVVGVNMWLGVPLSMILISGVLTTIPKDLYEAARVDGASPWQMFRNITLPLVLFTTAPVLIMQFAGNFNNFNVIFLLTDGNPILPHYQYAGATDLLVTWLYKLTLNNRQYNMAAVLGIIIFAVVAGLSIYNYRKTSSYREEDMNA</sequence>
<dbReference type="Gene3D" id="1.10.3720.10">
    <property type="entry name" value="MetI-like"/>
    <property type="match status" value="1"/>
</dbReference>
<keyword evidence="8 9" id="KW-0472">Membrane</keyword>
<feature type="transmembrane region" description="Helical" evidence="9">
    <location>
        <begin position="339"/>
        <end position="358"/>
    </location>
</feature>
<accession>A0ABV6DTY7</accession>
<dbReference type="Pfam" id="PF00528">
    <property type="entry name" value="BPD_transp_1"/>
    <property type="match status" value="1"/>
</dbReference>
<evidence type="ECO:0000256" key="6">
    <source>
        <dbReference type="ARBA" id="ARBA00022692"/>
    </source>
</evidence>
<dbReference type="SUPFAM" id="SSF161098">
    <property type="entry name" value="MetI-like"/>
    <property type="match status" value="1"/>
</dbReference>
<gene>
    <name evidence="12" type="ORF">ACFFK0_26945</name>
</gene>
<evidence type="ECO:0000256" key="5">
    <source>
        <dbReference type="ARBA" id="ARBA00022597"/>
    </source>
</evidence>
<feature type="domain" description="ABC transmembrane type-1" evidence="11">
    <location>
        <begin position="203"/>
        <end position="423"/>
    </location>
</feature>
<feature type="transmembrane region" description="Helical" evidence="9">
    <location>
        <begin position="138"/>
        <end position="165"/>
    </location>
</feature>
<evidence type="ECO:0000313" key="12">
    <source>
        <dbReference type="EMBL" id="MFC0216042.1"/>
    </source>
</evidence>
<evidence type="ECO:0000256" key="10">
    <source>
        <dbReference type="RuleBase" id="RU367050"/>
    </source>
</evidence>
<evidence type="ECO:0000256" key="7">
    <source>
        <dbReference type="ARBA" id="ARBA00022989"/>
    </source>
</evidence>
<name>A0ABV6DTY7_9BACL</name>
<dbReference type="InterPro" id="IPR035906">
    <property type="entry name" value="MetI-like_sf"/>
</dbReference>
<evidence type="ECO:0000256" key="1">
    <source>
        <dbReference type="ARBA" id="ARBA00004651"/>
    </source>
</evidence>
<keyword evidence="3 9" id="KW-0813">Transport</keyword>
<feature type="transmembrane region" description="Helical" evidence="9">
    <location>
        <begin position="81"/>
        <end position="103"/>
    </location>
</feature>
<dbReference type="EMBL" id="JBHLWN010000107">
    <property type="protein sequence ID" value="MFC0216042.1"/>
    <property type="molecule type" value="Genomic_DNA"/>
</dbReference>
<evidence type="ECO:0000256" key="8">
    <source>
        <dbReference type="ARBA" id="ARBA00023136"/>
    </source>
</evidence>
<keyword evidence="7 9" id="KW-1133">Transmembrane helix</keyword>
<feature type="transmembrane region" description="Helical" evidence="9">
    <location>
        <begin position="402"/>
        <end position="422"/>
    </location>
</feature>
<comment type="caution">
    <text evidence="12">The sequence shown here is derived from an EMBL/GenBank/DDBJ whole genome shotgun (WGS) entry which is preliminary data.</text>
</comment>
<keyword evidence="4 10" id="KW-1003">Cell membrane</keyword>
<protein>
    <recommendedName>
        <fullName evidence="10">Maltose/maltodextrin transport system permease protein</fullName>
    </recommendedName>
</protein>
<dbReference type="Proteomes" id="UP001589776">
    <property type="component" value="Unassembled WGS sequence"/>
</dbReference>
<evidence type="ECO:0000256" key="3">
    <source>
        <dbReference type="ARBA" id="ARBA00022448"/>
    </source>
</evidence>
<comment type="similarity">
    <text evidence="2 10">Belongs to the binding-protein-dependent transport system permease family. MalFG subfamily.</text>
</comment>
<dbReference type="InterPro" id="IPR000515">
    <property type="entry name" value="MetI-like"/>
</dbReference>
<dbReference type="CDD" id="cd06261">
    <property type="entry name" value="TM_PBP2"/>
    <property type="match status" value="1"/>
</dbReference>
<keyword evidence="5 10" id="KW-0762">Sugar transport</keyword>
<evidence type="ECO:0000259" key="11">
    <source>
        <dbReference type="PROSITE" id="PS50928"/>
    </source>
</evidence>
<evidence type="ECO:0000256" key="4">
    <source>
        <dbReference type="ARBA" id="ARBA00022475"/>
    </source>
</evidence>
<dbReference type="RefSeq" id="WP_377473819.1">
    <property type="nucleotide sequence ID" value="NZ_JBHLWN010000107.1"/>
</dbReference>